<name>A0A1F6PFS9_9BACT</name>
<evidence type="ECO:0000256" key="2">
    <source>
        <dbReference type="HAMAP-Rule" id="MF_00163"/>
    </source>
</evidence>
<protein>
    <recommendedName>
        <fullName evidence="2">Peptide deformylase</fullName>
        <shortName evidence="2">PDF</shortName>
        <ecNumber evidence="2">3.5.1.88</ecNumber>
    </recommendedName>
    <alternativeName>
        <fullName evidence="2">Polypeptide deformylase</fullName>
    </alternativeName>
</protein>
<dbReference type="Pfam" id="PF01327">
    <property type="entry name" value="Pep_deformylase"/>
    <property type="match status" value="1"/>
</dbReference>
<dbReference type="GO" id="GO:0046872">
    <property type="term" value="F:metal ion binding"/>
    <property type="evidence" value="ECO:0007669"/>
    <property type="project" value="UniProtKB-KW"/>
</dbReference>
<comment type="cofactor">
    <cofactor evidence="2">
        <name>Fe(2+)</name>
        <dbReference type="ChEBI" id="CHEBI:29033"/>
    </cofactor>
    <text evidence="2">Binds 1 Fe(2+) ion.</text>
</comment>
<dbReference type="PIRSF" id="PIRSF004749">
    <property type="entry name" value="Pep_def"/>
    <property type="match status" value="1"/>
</dbReference>
<comment type="catalytic activity">
    <reaction evidence="2">
        <text>N-terminal N-formyl-L-methionyl-[peptide] + H2O = N-terminal L-methionyl-[peptide] + formate</text>
        <dbReference type="Rhea" id="RHEA:24420"/>
        <dbReference type="Rhea" id="RHEA-COMP:10639"/>
        <dbReference type="Rhea" id="RHEA-COMP:10640"/>
        <dbReference type="ChEBI" id="CHEBI:15377"/>
        <dbReference type="ChEBI" id="CHEBI:15740"/>
        <dbReference type="ChEBI" id="CHEBI:49298"/>
        <dbReference type="ChEBI" id="CHEBI:64731"/>
        <dbReference type="EC" id="3.5.1.88"/>
    </reaction>
</comment>
<dbReference type="EC" id="3.5.1.88" evidence="2"/>
<accession>A0A1F6PFS9</accession>
<dbReference type="CDD" id="cd00487">
    <property type="entry name" value="Pep_deformylase"/>
    <property type="match status" value="1"/>
</dbReference>
<dbReference type="Gene3D" id="3.90.45.10">
    <property type="entry name" value="Peptide deformylase"/>
    <property type="match status" value="1"/>
</dbReference>
<keyword evidence="2" id="KW-0408">Iron</keyword>
<dbReference type="NCBIfam" id="NF001159">
    <property type="entry name" value="PRK00150.1-3"/>
    <property type="match status" value="1"/>
</dbReference>
<keyword evidence="2" id="KW-0479">Metal-binding</keyword>
<dbReference type="AlphaFoldDB" id="A0A1F6PFS9"/>
<dbReference type="EMBL" id="MFRE01000005">
    <property type="protein sequence ID" value="OGH95025.1"/>
    <property type="molecule type" value="Genomic_DNA"/>
</dbReference>
<evidence type="ECO:0000313" key="4">
    <source>
        <dbReference type="Proteomes" id="UP000178254"/>
    </source>
</evidence>
<comment type="function">
    <text evidence="2">Removes the formyl group from the N-terminal Met of newly synthesized proteins. Requires at least a dipeptide for an efficient rate of reaction. N-terminal L-methionine is a prerequisite for activity but the enzyme has broad specificity at other positions.</text>
</comment>
<feature type="active site" evidence="2">
    <location>
        <position position="139"/>
    </location>
</feature>
<dbReference type="STRING" id="1798709.A2538_05070"/>
<evidence type="ECO:0000313" key="3">
    <source>
        <dbReference type="EMBL" id="OGH95025.1"/>
    </source>
</evidence>
<gene>
    <name evidence="2" type="primary">def</name>
    <name evidence="3" type="ORF">A2538_05070</name>
</gene>
<feature type="binding site" evidence="2">
    <location>
        <position position="96"/>
    </location>
    <ligand>
        <name>Fe cation</name>
        <dbReference type="ChEBI" id="CHEBI:24875"/>
    </ligand>
</feature>
<organism evidence="3 4">
    <name type="scientific">Candidatus Magasanikbacteria bacterium RIFOXYD2_FULL_41_14</name>
    <dbReference type="NCBI Taxonomy" id="1798709"/>
    <lineage>
        <taxon>Bacteria</taxon>
        <taxon>Candidatus Magasanikiibacteriota</taxon>
    </lineage>
</organism>
<reference evidence="3 4" key="1">
    <citation type="journal article" date="2016" name="Nat. Commun.">
        <title>Thousands of microbial genomes shed light on interconnected biogeochemical processes in an aquifer system.</title>
        <authorList>
            <person name="Anantharaman K."/>
            <person name="Brown C.T."/>
            <person name="Hug L.A."/>
            <person name="Sharon I."/>
            <person name="Castelle C.J."/>
            <person name="Probst A.J."/>
            <person name="Thomas B.C."/>
            <person name="Singh A."/>
            <person name="Wilkins M.J."/>
            <person name="Karaoz U."/>
            <person name="Brodie E.L."/>
            <person name="Williams K.H."/>
            <person name="Hubbard S.S."/>
            <person name="Banfield J.F."/>
        </authorList>
    </citation>
    <scope>NUCLEOTIDE SEQUENCE [LARGE SCALE GENOMIC DNA]</scope>
</reference>
<dbReference type="GO" id="GO:0006412">
    <property type="term" value="P:translation"/>
    <property type="evidence" value="ECO:0007669"/>
    <property type="project" value="UniProtKB-UniRule"/>
</dbReference>
<dbReference type="InterPro" id="IPR023635">
    <property type="entry name" value="Peptide_deformylase"/>
</dbReference>
<feature type="binding site" evidence="2">
    <location>
        <position position="138"/>
    </location>
    <ligand>
        <name>Fe cation</name>
        <dbReference type="ChEBI" id="CHEBI:24875"/>
    </ligand>
</feature>
<comment type="similarity">
    <text evidence="1 2">Belongs to the polypeptide deformylase family.</text>
</comment>
<feature type="binding site" evidence="2">
    <location>
        <position position="142"/>
    </location>
    <ligand>
        <name>Fe cation</name>
        <dbReference type="ChEBI" id="CHEBI:24875"/>
    </ligand>
</feature>
<keyword evidence="2" id="KW-0378">Hydrolase</keyword>
<proteinExistence type="inferred from homology"/>
<dbReference type="GO" id="GO:0042586">
    <property type="term" value="F:peptide deformylase activity"/>
    <property type="evidence" value="ECO:0007669"/>
    <property type="project" value="UniProtKB-UniRule"/>
</dbReference>
<sequence length="165" mass="18643">MDLTIITEPNKILRRVGNKLTPADLATPKMKKFIVDLTETMYVEDGVGIASPQVGNSIQLCVIAKNFTPNKKRDLVLVNPVWKKTTLKTSWDTEGCLSVPGIYGEVKRYVEINVTALDENGKPIQFKAKNFFCRIIQHEVDHLNGILFIDKARNLQEIDKKTDTI</sequence>
<comment type="caution">
    <text evidence="3">The sequence shown here is derived from an EMBL/GenBank/DDBJ whole genome shotgun (WGS) entry which is preliminary data.</text>
</comment>
<dbReference type="Proteomes" id="UP000178254">
    <property type="component" value="Unassembled WGS sequence"/>
</dbReference>
<dbReference type="PANTHER" id="PTHR10458">
    <property type="entry name" value="PEPTIDE DEFORMYLASE"/>
    <property type="match status" value="1"/>
</dbReference>
<evidence type="ECO:0000256" key="1">
    <source>
        <dbReference type="ARBA" id="ARBA00010759"/>
    </source>
</evidence>
<dbReference type="PRINTS" id="PR01576">
    <property type="entry name" value="PDEFORMYLASE"/>
</dbReference>
<dbReference type="HAMAP" id="MF_00163">
    <property type="entry name" value="Pep_deformylase"/>
    <property type="match status" value="1"/>
</dbReference>
<dbReference type="NCBIfam" id="TIGR00079">
    <property type="entry name" value="pept_deformyl"/>
    <property type="match status" value="1"/>
</dbReference>
<dbReference type="InterPro" id="IPR036821">
    <property type="entry name" value="Peptide_deformylase_sf"/>
</dbReference>
<keyword evidence="2" id="KW-0648">Protein biosynthesis</keyword>
<dbReference type="SUPFAM" id="SSF56420">
    <property type="entry name" value="Peptide deformylase"/>
    <property type="match status" value="1"/>
</dbReference>
<dbReference type="PANTHER" id="PTHR10458:SF22">
    <property type="entry name" value="PEPTIDE DEFORMYLASE"/>
    <property type="match status" value="1"/>
</dbReference>